<accession>A0ACB6V5P3</accession>
<organism evidence="1 2">
    <name type="scientific">Geotrichum galactomycetum</name>
    <dbReference type="NCBI Taxonomy" id="27317"/>
    <lineage>
        <taxon>Eukaryota</taxon>
        <taxon>Fungi</taxon>
        <taxon>Dikarya</taxon>
        <taxon>Ascomycota</taxon>
        <taxon>Saccharomycotina</taxon>
        <taxon>Dipodascomycetes</taxon>
        <taxon>Dipodascales</taxon>
        <taxon>Dipodascaceae</taxon>
        <taxon>Geotrichum</taxon>
    </lineage>
</organism>
<evidence type="ECO:0000313" key="2">
    <source>
        <dbReference type="Proteomes" id="UP000744676"/>
    </source>
</evidence>
<dbReference type="Proteomes" id="UP000744676">
    <property type="component" value="Unassembled WGS sequence"/>
</dbReference>
<keyword evidence="2" id="KW-1185">Reference proteome</keyword>
<gene>
    <name evidence="1" type="ORF">D0Z00_001981</name>
</gene>
<dbReference type="EMBL" id="QVQA01000044">
    <property type="protein sequence ID" value="KAF5098638.1"/>
    <property type="molecule type" value="Genomic_DNA"/>
</dbReference>
<evidence type="ECO:0000313" key="1">
    <source>
        <dbReference type="EMBL" id="KAF5098638.1"/>
    </source>
</evidence>
<reference evidence="1 2" key="1">
    <citation type="journal article" date="2020" name="Front. Microbiol.">
        <title>Phenotypic and Genetic Characterization of the Cheese Ripening Yeast Geotrichum candidum.</title>
        <authorList>
            <person name="Perkins V."/>
            <person name="Vignola S."/>
            <person name="Lessard M.H."/>
            <person name="Plante P.L."/>
            <person name="Corbeil J."/>
            <person name="Dugat-Bony E."/>
            <person name="Frenette M."/>
            <person name="Labrie S."/>
        </authorList>
    </citation>
    <scope>NUCLEOTIDE SEQUENCE [LARGE SCALE GENOMIC DNA]</scope>
    <source>
        <strain evidence="1 2">LMA-1147</strain>
    </source>
</reference>
<name>A0ACB6V5P3_9ASCO</name>
<comment type="caution">
    <text evidence="1">The sequence shown here is derived from an EMBL/GenBank/DDBJ whole genome shotgun (WGS) entry which is preliminary data.</text>
</comment>
<sequence>MLYPVAWALSYGGNVIQPDSEAVFFGVLDLSFFVILGAIFLFFTKGVDFSAHGIATLGSPVLHRSSYINPTSSSATKEAALDRHSGETA</sequence>
<proteinExistence type="predicted"/>
<protein>
    <submittedName>
        <fullName evidence="1">Uncharacterized protein</fullName>
    </submittedName>
</protein>